<dbReference type="OrthoDB" id="64925at2759"/>
<accession>A0A1V9ZPD6</accession>
<evidence type="ECO:0000313" key="3">
    <source>
        <dbReference type="Proteomes" id="UP000243579"/>
    </source>
</evidence>
<sequence>MTSDVDARGSLCSEANAYIYLLPEDVPGGLLGCPVYARLGAGSSSPVTTLPCPGVPVAISLPALSLGNVVSEEEALVSKTGLWFRQSVVFTLNEDFYHGQVIAYDVPTRMLTVRASTGLYTVHQHTVTAAPYVCALLLWPFAFASAEKLAKEVHPRLLAVLGDVAPPILPALLDGLVDIESVEDPDAVLPQAGDVRLWTDTSTGRECLTTLQHVMDYYRQSILGLVGSATVGASVCDDPTLREKTAAPAPFHRHCGYKVRRALFVVCFLAVVAYVVYYVAMGKVEFRDFW</sequence>
<dbReference type="AlphaFoldDB" id="A0A1V9ZPD6"/>
<name>A0A1V9ZPD6_ACHHY</name>
<keyword evidence="1" id="KW-0812">Transmembrane</keyword>
<proteinExistence type="predicted"/>
<keyword evidence="3" id="KW-1185">Reference proteome</keyword>
<protein>
    <submittedName>
        <fullName evidence="2">Uncharacterized protein</fullName>
    </submittedName>
</protein>
<evidence type="ECO:0000256" key="1">
    <source>
        <dbReference type="SAM" id="Phobius"/>
    </source>
</evidence>
<organism evidence="2 3">
    <name type="scientific">Achlya hypogyna</name>
    <name type="common">Oomycete</name>
    <name type="synonym">Protoachlya hypogyna</name>
    <dbReference type="NCBI Taxonomy" id="1202772"/>
    <lineage>
        <taxon>Eukaryota</taxon>
        <taxon>Sar</taxon>
        <taxon>Stramenopiles</taxon>
        <taxon>Oomycota</taxon>
        <taxon>Saprolegniomycetes</taxon>
        <taxon>Saprolegniales</taxon>
        <taxon>Achlyaceae</taxon>
        <taxon>Achlya</taxon>
    </lineage>
</organism>
<dbReference type="EMBL" id="JNBR01000038">
    <property type="protein sequence ID" value="OQR99846.1"/>
    <property type="molecule type" value="Genomic_DNA"/>
</dbReference>
<feature type="transmembrane region" description="Helical" evidence="1">
    <location>
        <begin position="262"/>
        <end position="280"/>
    </location>
</feature>
<evidence type="ECO:0000313" key="2">
    <source>
        <dbReference type="EMBL" id="OQR99846.1"/>
    </source>
</evidence>
<comment type="caution">
    <text evidence="2">The sequence shown here is derived from an EMBL/GenBank/DDBJ whole genome shotgun (WGS) entry which is preliminary data.</text>
</comment>
<dbReference type="Proteomes" id="UP000243579">
    <property type="component" value="Unassembled WGS sequence"/>
</dbReference>
<reference evidence="2 3" key="1">
    <citation type="journal article" date="2014" name="Genome Biol. Evol.">
        <title>The secreted proteins of Achlya hypogyna and Thraustotheca clavata identify the ancestral oomycete secretome and reveal gene acquisitions by horizontal gene transfer.</title>
        <authorList>
            <person name="Misner I."/>
            <person name="Blouin N."/>
            <person name="Leonard G."/>
            <person name="Richards T.A."/>
            <person name="Lane C.E."/>
        </authorList>
    </citation>
    <scope>NUCLEOTIDE SEQUENCE [LARGE SCALE GENOMIC DNA]</scope>
    <source>
        <strain evidence="2 3">ATCC 48635</strain>
    </source>
</reference>
<keyword evidence="1" id="KW-0472">Membrane</keyword>
<gene>
    <name evidence="2" type="ORF">ACHHYP_04242</name>
</gene>
<keyword evidence="1" id="KW-1133">Transmembrane helix</keyword>